<organism evidence="1 2">
    <name type="scientific">Litomosoides sigmodontis</name>
    <name type="common">Filarial nematode worm</name>
    <dbReference type="NCBI Taxonomy" id="42156"/>
    <lineage>
        <taxon>Eukaryota</taxon>
        <taxon>Metazoa</taxon>
        <taxon>Ecdysozoa</taxon>
        <taxon>Nematoda</taxon>
        <taxon>Chromadorea</taxon>
        <taxon>Rhabditida</taxon>
        <taxon>Spirurina</taxon>
        <taxon>Spiruromorpha</taxon>
        <taxon>Filarioidea</taxon>
        <taxon>Onchocercidae</taxon>
        <taxon>Litomosoides</taxon>
    </lineage>
</organism>
<gene>
    <name evidence="1" type="ORF">NLS_LOCUS3911</name>
</gene>
<sequence>MMKTRREYLQVHFIEDSRTVNGARQNSARHEYKNIVLQALKCAISNFLEKEYLEFRWQKKGVSNFWLF</sequence>
<evidence type="ECO:0000313" key="2">
    <source>
        <dbReference type="Proteomes" id="UP000277928"/>
    </source>
</evidence>
<name>A0A3P6UG59_LITSI</name>
<dbReference type="Proteomes" id="UP000277928">
    <property type="component" value="Unassembled WGS sequence"/>
</dbReference>
<evidence type="ECO:0000313" key="1">
    <source>
        <dbReference type="EMBL" id="VDK78018.1"/>
    </source>
</evidence>
<reference evidence="1 2" key="1">
    <citation type="submission" date="2018-08" db="EMBL/GenBank/DDBJ databases">
        <authorList>
            <person name="Laetsch R D."/>
            <person name="Stevens L."/>
            <person name="Kumar S."/>
            <person name="Blaxter L. M."/>
        </authorList>
    </citation>
    <scope>NUCLEOTIDE SEQUENCE [LARGE SCALE GENOMIC DNA]</scope>
</reference>
<dbReference type="AlphaFoldDB" id="A0A3P6UG59"/>
<accession>A0A3P6UG59</accession>
<protein>
    <submittedName>
        <fullName evidence="1">Uncharacterized protein</fullName>
    </submittedName>
</protein>
<keyword evidence="2" id="KW-1185">Reference proteome</keyword>
<proteinExistence type="predicted"/>
<dbReference type="EMBL" id="UYRX01000229">
    <property type="protein sequence ID" value="VDK78018.1"/>
    <property type="molecule type" value="Genomic_DNA"/>
</dbReference>